<sequence>MATPLSLPTIALPGHPRHASGRDAAVGDVAVANAHPHHERAALVAVLAGVVVTSVAVIALALGLRPAPAGPATLIRNVVAEQVAALESRDATALAATMCPAQAVSAGQIVAALGPAGGHLQLASVSAISVDGDIATATVALRRTGAADSALTLPATGSTTTFVHGATGWVTCDTAPAVGL</sequence>
<evidence type="ECO:0000313" key="4">
    <source>
        <dbReference type="Proteomes" id="UP000621454"/>
    </source>
</evidence>
<dbReference type="EMBL" id="BMGC01000015">
    <property type="protein sequence ID" value="GGB34390.1"/>
    <property type="molecule type" value="Genomic_DNA"/>
</dbReference>
<protein>
    <submittedName>
        <fullName evidence="3">Uncharacterized protein</fullName>
    </submittedName>
</protein>
<keyword evidence="4" id="KW-1185">Reference proteome</keyword>
<evidence type="ECO:0000256" key="2">
    <source>
        <dbReference type="SAM" id="Phobius"/>
    </source>
</evidence>
<accession>A0A916T869</accession>
<keyword evidence="2" id="KW-1133">Transmembrane helix</keyword>
<keyword evidence="2" id="KW-0812">Transmembrane</keyword>
<dbReference type="InterPro" id="IPR032710">
    <property type="entry name" value="NTF2-like_dom_sf"/>
</dbReference>
<name>A0A916T869_9ACTN</name>
<dbReference type="AlphaFoldDB" id="A0A916T869"/>
<evidence type="ECO:0000313" key="3">
    <source>
        <dbReference type="EMBL" id="GGB34390.1"/>
    </source>
</evidence>
<reference evidence="3" key="1">
    <citation type="journal article" date="2014" name="Int. J. Syst. Evol. Microbiol.">
        <title>Complete genome sequence of Corynebacterium casei LMG S-19264T (=DSM 44701T), isolated from a smear-ripened cheese.</title>
        <authorList>
            <consortium name="US DOE Joint Genome Institute (JGI-PGF)"/>
            <person name="Walter F."/>
            <person name="Albersmeier A."/>
            <person name="Kalinowski J."/>
            <person name="Ruckert C."/>
        </authorList>
    </citation>
    <scope>NUCLEOTIDE SEQUENCE</scope>
    <source>
        <strain evidence="3">CGMCC 1.12827</strain>
    </source>
</reference>
<comment type="caution">
    <text evidence="3">The sequence shown here is derived from an EMBL/GenBank/DDBJ whole genome shotgun (WGS) entry which is preliminary data.</text>
</comment>
<evidence type="ECO:0000256" key="1">
    <source>
        <dbReference type="SAM" id="MobiDB-lite"/>
    </source>
</evidence>
<feature type="region of interest" description="Disordered" evidence="1">
    <location>
        <begin position="1"/>
        <end position="21"/>
    </location>
</feature>
<gene>
    <name evidence="3" type="ORF">GCM10011489_23130</name>
</gene>
<keyword evidence="2" id="KW-0472">Membrane</keyword>
<dbReference type="SUPFAM" id="SSF54427">
    <property type="entry name" value="NTF2-like"/>
    <property type="match status" value="1"/>
</dbReference>
<proteinExistence type="predicted"/>
<organism evidence="3 4">
    <name type="scientific">Gordonia jinhuaensis</name>
    <dbReference type="NCBI Taxonomy" id="1517702"/>
    <lineage>
        <taxon>Bacteria</taxon>
        <taxon>Bacillati</taxon>
        <taxon>Actinomycetota</taxon>
        <taxon>Actinomycetes</taxon>
        <taxon>Mycobacteriales</taxon>
        <taxon>Gordoniaceae</taxon>
        <taxon>Gordonia</taxon>
    </lineage>
</organism>
<reference evidence="3" key="2">
    <citation type="submission" date="2020-09" db="EMBL/GenBank/DDBJ databases">
        <authorList>
            <person name="Sun Q."/>
            <person name="Zhou Y."/>
        </authorList>
    </citation>
    <scope>NUCLEOTIDE SEQUENCE</scope>
    <source>
        <strain evidence="3">CGMCC 1.12827</strain>
    </source>
</reference>
<feature type="transmembrane region" description="Helical" evidence="2">
    <location>
        <begin position="41"/>
        <end position="64"/>
    </location>
</feature>
<dbReference type="RefSeq" id="WP_188586745.1">
    <property type="nucleotide sequence ID" value="NZ_BMGC01000015.1"/>
</dbReference>
<dbReference type="Proteomes" id="UP000621454">
    <property type="component" value="Unassembled WGS sequence"/>
</dbReference>